<accession>A0A853IAQ3</accession>
<proteinExistence type="predicted"/>
<dbReference type="GO" id="GO:0003677">
    <property type="term" value="F:DNA binding"/>
    <property type="evidence" value="ECO:0007669"/>
    <property type="project" value="InterPro"/>
</dbReference>
<evidence type="ECO:0008006" key="3">
    <source>
        <dbReference type="Google" id="ProtNLM"/>
    </source>
</evidence>
<dbReference type="AlphaFoldDB" id="A0A853IAQ3"/>
<gene>
    <name evidence="1" type="ORF">H0A36_09910</name>
</gene>
<dbReference type="Proteomes" id="UP000569732">
    <property type="component" value="Unassembled WGS sequence"/>
</dbReference>
<evidence type="ECO:0000313" key="2">
    <source>
        <dbReference type="Proteomes" id="UP000569732"/>
    </source>
</evidence>
<comment type="caution">
    <text evidence="1">The sequence shown here is derived from an EMBL/GenBank/DDBJ whole genome shotgun (WGS) entry which is preliminary data.</text>
</comment>
<dbReference type="GO" id="GO:0004803">
    <property type="term" value="F:transposase activity"/>
    <property type="evidence" value="ECO:0007669"/>
    <property type="project" value="InterPro"/>
</dbReference>
<dbReference type="InterPro" id="IPR005063">
    <property type="entry name" value="Transposase_27"/>
</dbReference>
<organism evidence="1 2">
    <name type="scientific">Spartinivicinus marinus</name>
    <dbReference type="NCBI Taxonomy" id="2994442"/>
    <lineage>
        <taxon>Bacteria</taxon>
        <taxon>Pseudomonadati</taxon>
        <taxon>Pseudomonadota</taxon>
        <taxon>Gammaproteobacteria</taxon>
        <taxon>Oceanospirillales</taxon>
        <taxon>Zooshikellaceae</taxon>
        <taxon>Spartinivicinus</taxon>
    </lineage>
</organism>
<keyword evidence="2" id="KW-1185">Reference proteome</keyword>
<name>A0A853IAQ3_9GAMM</name>
<protein>
    <recommendedName>
        <fullName evidence="3">Transposase</fullName>
    </recommendedName>
</protein>
<dbReference type="EMBL" id="JACCKB010000012">
    <property type="protein sequence ID" value="NYZ66325.1"/>
    <property type="molecule type" value="Genomic_DNA"/>
</dbReference>
<dbReference type="Pfam" id="PF03400">
    <property type="entry name" value="DDE_Tnp_IS1"/>
    <property type="match status" value="1"/>
</dbReference>
<evidence type="ECO:0000313" key="1">
    <source>
        <dbReference type="EMBL" id="NYZ66325.1"/>
    </source>
</evidence>
<sequence>MDEITFVAVALGILTSRKDEAFQTLQTLLKPFKIKVFCTDDWGAYSRHIPGE</sequence>
<dbReference type="GO" id="GO:0006313">
    <property type="term" value="P:DNA transposition"/>
    <property type="evidence" value="ECO:0007669"/>
    <property type="project" value="InterPro"/>
</dbReference>
<reference evidence="1 2" key="1">
    <citation type="submission" date="2020-07" db="EMBL/GenBank/DDBJ databases">
        <title>Endozoicomonas sp. nov., isolated from sediment.</title>
        <authorList>
            <person name="Gu T."/>
        </authorList>
    </citation>
    <scope>NUCLEOTIDE SEQUENCE [LARGE SCALE GENOMIC DNA]</scope>
    <source>
        <strain evidence="1 2">SM1973</strain>
    </source>
</reference>